<dbReference type="NCBIfam" id="TIGR03011">
    <property type="entry name" value="sulf_tusB_dsrH"/>
    <property type="match status" value="1"/>
</dbReference>
<accession>A0ABQ4PGW3</accession>
<dbReference type="Proteomes" id="UP000887104">
    <property type="component" value="Unassembled WGS sequence"/>
</dbReference>
<gene>
    <name evidence="1" type="ORF">TUM4438_23710</name>
</gene>
<evidence type="ECO:0000313" key="2">
    <source>
        <dbReference type="Proteomes" id="UP000887104"/>
    </source>
</evidence>
<dbReference type="InterPro" id="IPR027396">
    <property type="entry name" value="DsrEFH-like"/>
</dbReference>
<evidence type="ECO:0008006" key="3">
    <source>
        <dbReference type="Google" id="ProtNLM"/>
    </source>
</evidence>
<proteinExistence type="predicted"/>
<evidence type="ECO:0000313" key="1">
    <source>
        <dbReference type="EMBL" id="GIU46812.1"/>
    </source>
</evidence>
<dbReference type="SUPFAM" id="SSF75169">
    <property type="entry name" value="DsrEFH-like"/>
    <property type="match status" value="1"/>
</dbReference>
<reference evidence="1" key="1">
    <citation type="submission" date="2021-05" db="EMBL/GenBank/DDBJ databases">
        <title>Molecular characterization for Shewanella algae harboring chromosomal blaOXA-55-like strains isolated from clinical and environment sample.</title>
        <authorList>
            <person name="Ohama Y."/>
            <person name="Aoki K."/>
            <person name="Harada S."/>
            <person name="Moriya K."/>
            <person name="Ishii Y."/>
            <person name="Tateda K."/>
        </authorList>
    </citation>
    <scope>NUCLEOTIDE SEQUENCE</scope>
    <source>
        <strain evidence="1">JCM 11563</strain>
    </source>
</reference>
<dbReference type="InterPro" id="IPR007215">
    <property type="entry name" value="Sulphur_relay_TusB/DsrH"/>
</dbReference>
<dbReference type="Pfam" id="PF04077">
    <property type="entry name" value="DsrH"/>
    <property type="match status" value="1"/>
</dbReference>
<dbReference type="RefSeq" id="WP_220781368.1">
    <property type="nucleotide sequence ID" value="NZ_BPEY01000039.1"/>
</dbReference>
<protein>
    <recommendedName>
        <fullName evidence="3">Sulfurtransferase complex subunit TusB</fullName>
    </recommendedName>
</protein>
<comment type="caution">
    <text evidence="1">The sequence shown here is derived from an EMBL/GenBank/DDBJ whole genome shotgun (WGS) entry which is preliminary data.</text>
</comment>
<dbReference type="EMBL" id="BPEY01000039">
    <property type="protein sequence ID" value="GIU46812.1"/>
    <property type="molecule type" value="Genomic_DNA"/>
</dbReference>
<dbReference type="Gene3D" id="3.40.1260.10">
    <property type="entry name" value="DsrEFH-like"/>
    <property type="match status" value="1"/>
</dbReference>
<organism evidence="1 2">
    <name type="scientific">Shewanella sairae</name>
    <dbReference type="NCBI Taxonomy" id="190310"/>
    <lineage>
        <taxon>Bacteria</taxon>
        <taxon>Pseudomonadati</taxon>
        <taxon>Pseudomonadota</taxon>
        <taxon>Gammaproteobacteria</taxon>
        <taxon>Alteromonadales</taxon>
        <taxon>Shewanellaceae</taxon>
        <taxon>Shewanella</taxon>
    </lineage>
</organism>
<name>A0ABQ4PGW3_9GAMM</name>
<dbReference type="PANTHER" id="PTHR37526:SF1">
    <property type="entry name" value="PROTEIN TUSB"/>
    <property type="match status" value="1"/>
</dbReference>
<dbReference type="PANTHER" id="PTHR37526">
    <property type="entry name" value="PROTEIN TUSB"/>
    <property type="match status" value="1"/>
</dbReference>
<keyword evidence="2" id="KW-1185">Reference proteome</keyword>
<sequence>MILHLIQSSPEQSSALKTCLRYATENDCILLSGNAVNSLLNKEWVRQLKTHKVVALQEDVHARGLTNLLKDTKLVDYDDFVSLSLKFNKVISW</sequence>